<evidence type="ECO:0000256" key="7">
    <source>
        <dbReference type="ARBA" id="ARBA00022723"/>
    </source>
</evidence>
<dbReference type="InterPro" id="IPR036390">
    <property type="entry name" value="WH_DNA-bd_sf"/>
</dbReference>
<feature type="domain" description="Peptidase M24" evidence="9">
    <location>
        <begin position="3"/>
        <end position="183"/>
    </location>
</feature>
<dbReference type="PROSITE" id="PS01202">
    <property type="entry name" value="MAP_2"/>
    <property type="match status" value="1"/>
</dbReference>
<keyword evidence="7" id="KW-0479">Metal-binding</keyword>
<dbReference type="Proteomes" id="UP001235939">
    <property type="component" value="Chromosome 20"/>
</dbReference>
<evidence type="ECO:0000256" key="3">
    <source>
        <dbReference type="ARBA" id="ARBA00001941"/>
    </source>
</evidence>
<evidence type="ECO:0000256" key="6">
    <source>
        <dbReference type="ARBA" id="ARBA00022670"/>
    </source>
</evidence>
<reference evidence="10 11" key="1">
    <citation type="submission" date="2022-01" db="EMBL/GenBank/DDBJ databases">
        <title>A chromosomal length assembly of Cordylochernes scorpioides.</title>
        <authorList>
            <person name="Zeh D."/>
            <person name="Zeh J."/>
        </authorList>
    </citation>
    <scope>NUCLEOTIDE SEQUENCE [LARGE SCALE GENOMIC DNA]</scope>
    <source>
        <strain evidence="10">IN4F17</strain>
        <tissue evidence="10">Whole Body</tissue>
    </source>
</reference>
<dbReference type="InterPro" id="IPR036005">
    <property type="entry name" value="Creatinase/aminopeptidase-like"/>
</dbReference>
<evidence type="ECO:0000256" key="5">
    <source>
        <dbReference type="ARBA" id="ARBA00022438"/>
    </source>
</evidence>
<dbReference type="Gene3D" id="1.10.10.10">
    <property type="entry name" value="Winged helix-like DNA-binding domain superfamily/Winged helix DNA-binding domain"/>
    <property type="match status" value="1"/>
</dbReference>
<keyword evidence="8" id="KW-0378">Hydrolase</keyword>
<protein>
    <submittedName>
        <fullName evidence="10">METAP2</fullName>
    </submittedName>
</protein>
<dbReference type="CDD" id="cd01088">
    <property type="entry name" value="MetAP2"/>
    <property type="match status" value="1"/>
</dbReference>
<keyword evidence="5" id="KW-0031">Aminopeptidase</keyword>
<dbReference type="PANTHER" id="PTHR45777">
    <property type="entry name" value="METHIONINE AMINOPEPTIDASE 2"/>
    <property type="match status" value="1"/>
</dbReference>
<sequence>MLRYIKPGMTMIQICQELERVARLLIEQNGLQAGLAFPTGCSLNHCAAHYTPNDNDTTVLKEDDVCKIDFGTHVNGHLVDSAFTLSFNPKYDNLLKAVREATYAGIQIIKKILSNHCCVQAAGIDVRLCDIGETIQEVMESYEVELDGKTYPVKTIENLTGHQIAQYRIHADKTVPTVAGTGEPGKMKIIKKILSNHCCVQAAGIDVRLCDIGETIQEVMESYEVELDGKTYPAMCLQEGEVYAIETFGSTGKGYIEDDVDTSHYMKKPSARSAQLKPDSRKLLNLINTNFGTLAFCRRWLTELGMPRHLGGLRELCNKGIVEAYPPLSDVRGCYTAQFEHTILLRPTCKEILTKGDDY</sequence>
<dbReference type="SUPFAM" id="SSF46785">
    <property type="entry name" value="Winged helix' DNA-binding domain"/>
    <property type="match status" value="1"/>
</dbReference>
<dbReference type="PANTHER" id="PTHR45777:SF2">
    <property type="entry name" value="METHIONINE AMINOPEPTIDASE 2"/>
    <property type="match status" value="1"/>
</dbReference>
<evidence type="ECO:0000313" key="10">
    <source>
        <dbReference type="EMBL" id="UYV81105.1"/>
    </source>
</evidence>
<proteinExistence type="predicted"/>
<dbReference type="EMBL" id="CP092882">
    <property type="protein sequence ID" value="UYV81105.1"/>
    <property type="molecule type" value="Genomic_DNA"/>
</dbReference>
<name>A0ABY6LNN0_9ARAC</name>
<evidence type="ECO:0000256" key="8">
    <source>
        <dbReference type="ARBA" id="ARBA00022801"/>
    </source>
</evidence>
<accession>A0ABY6LNN0</accession>
<dbReference type="InterPro" id="IPR000994">
    <property type="entry name" value="Pept_M24"/>
</dbReference>
<dbReference type="PRINTS" id="PR00599">
    <property type="entry name" value="MAPEPTIDASE"/>
</dbReference>
<gene>
    <name evidence="10" type="ORF">LAZ67_20000017</name>
</gene>
<dbReference type="InterPro" id="IPR001714">
    <property type="entry name" value="Pept_M24_MAP"/>
</dbReference>
<evidence type="ECO:0000256" key="1">
    <source>
        <dbReference type="ARBA" id="ARBA00000294"/>
    </source>
</evidence>
<dbReference type="InterPro" id="IPR050247">
    <property type="entry name" value="Met_Aminopeptidase_Type2"/>
</dbReference>
<organism evidence="10 11">
    <name type="scientific">Cordylochernes scorpioides</name>
    <dbReference type="NCBI Taxonomy" id="51811"/>
    <lineage>
        <taxon>Eukaryota</taxon>
        <taxon>Metazoa</taxon>
        <taxon>Ecdysozoa</taxon>
        <taxon>Arthropoda</taxon>
        <taxon>Chelicerata</taxon>
        <taxon>Arachnida</taxon>
        <taxon>Pseudoscorpiones</taxon>
        <taxon>Cheliferoidea</taxon>
        <taxon>Chernetidae</taxon>
        <taxon>Cordylochernes</taxon>
    </lineage>
</organism>
<evidence type="ECO:0000259" key="9">
    <source>
        <dbReference type="Pfam" id="PF00557"/>
    </source>
</evidence>
<evidence type="ECO:0000313" key="11">
    <source>
        <dbReference type="Proteomes" id="UP001235939"/>
    </source>
</evidence>
<keyword evidence="6" id="KW-0645">Protease</keyword>
<dbReference type="InterPro" id="IPR002468">
    <property type="entry name" value="Pept_M24A_MAP2"/>
</dbReference>
<comment type="cofactor">
    <cofactor evidence="4">
        <name>Fe(2+)</name>
        <dbReference type="ChEBI" id="CHEBI:29033"/>
    </cofactor>
</comment>
<dbReference type="SUPFAM" id="SSF55920">
    <property type="entry name" value="Creatinase/aminopeptidase"/>
    <property type="match status" value="2"/>
</dbReference>
<comment type="cofactor">
    <cofactor evidence="3">
        <name>Co(2+)</name>
        <dbReference type="ChEBI" id="CHEBI:48828"/>
    </cofactor>
</comment>
<evidence type="ECO:0000256" key="2">
    <source>
        <dbReference type="ARBA" id="ARBA00001936"/>
    </source>
</evidence>
<dbReference type="InterPro" id="IPR018349">
    <property type="entry name" value="Pept_M24A_MAP2_BS"/>
</dbReference>
<comment type="cofactor">
    <cofactor evidence="2">
        <name>Mn(2+)</name>
        <dbReference type="ChEBI" id="CHEBI:29035"/>
    </cofactor>
</comment>
<dbReference type="InterPro" id="IPR036388">
    <property type="entry name" value="WH-like_DNA-bd_sf"/>
</dbReference>
<dbReference type="Gene3D" id="3.90.230.10">
    <property type="entry name" value="Creatinase/methionine aminopeptidase superfamily"/>
    <property type="match status" value="2"/>
</dbReference>
<comment type="catalytic activity">
    <reaction evidence="1">
        <text>Release of N-terminal amino acids, preferentially methionine, from peptides and arylamides.</text>
        <dbReference type="EC" id="3.4.11.18"/>
    </reaction>
</comment>
<evidence type="ECO:0000256" key="4">
    <source>
        <dbReference type="ARBA" id="ARBA00001954"/>
    </source>
</evidence>
<keyword evidence="11" id="KW-1185">Reference proteome</keyword>
<dbReference type="Pfam" id="PF00557">
    <property type="entry name" value="Peptidase_M24"/>
    <property type="match status" value="1"/>
</dbReference>